<keyword evidence="4 5" id="KW-0408">Iron</keyword>
<dbReference type="AlphaFoldDB" id="A0A0C1V7F4"/>
<dbReference type="EMBL" id="JTHE02000003">
    <property type="protein sequence ID" value="NEV68307.1"/>
    <property type="molecule type" value="Genomic_DNA"/>
</dbReference>
<dbReference type="GO" id="GO:0046872">
    <property type="term" value="F:metal ion binding"/>
    <property type="evidence" value="ECO:0007669"/>
    <property type="project" value="UniProtKB-KW"/>
</dbReference>
<protein>
    <submittedName>
        <fullName evidence="6">Lignostilbene-alpha,beta-dioxygenase</fullName>
    </submittedName>
</protein>
<dbReference type="GO" id="GO:0016121">
    <property type="term" value="P:carotene catabolic process"/>
    <property type="evidence" value="ECO:0007669"/>
    <property type="project" value="TreeGrafter"/>
</dbReference>
<dbReference type="PANTHER" id="PTHR10543:SF89">
    <property type="entry name" value="CAROTENOID 9,10(9',10')-CLEAVAGE DIOXYGENASE 1"/>
    <property type="match status" value="1"/>
</dbReference>
<keyword evidence="3" id="KW-0560">Oxidoreductase</keyword>
<accession>A0A0C1V7F4</accession>
<dbReference type="GO" id="GO:0010436">
    <property type="term" value="F:carotenoid dioxygenase activity"/>
    <property type="evidence" value="ECO:0007669"/>
    <property type="project" value="TreeGrafter"/>
</dbReference>
<feature type="binding site" evidence="5">
    <location>
        <position position="191"/>
    </location>
    <ligand>
        <name>Fe cation</name>
        <dbReference type="ChEBI" id="CHEBI:24875"/>
        <note>catalytic</note>
    </ligand>
</feature>
<dbReference type="PANTHER" id="PTHR10543">
    <property type="entry name" value="BETA-CAROTENE DIOXYGENASE"/>
    <property type="match status" value="1"/>
</dbReference>
<reference evidence="6" key="3">
    <citation type="submission" date="2020-02" db="EMBL/GenBank/DDBJ databases">
        <authorList>
            <person name="Sarangi A.N."/>
            <person name="Ghosh S."/>
            <person name="Mukherjee M."/>
            <person name="Tripathy S."/>
        </authorList>
    </citation>
    <scope>NUCLEOTIDE SEQUENCE</scope>
    <source>
        <strain evidence="6">BDU141951</strain>
    </source>
</reference>
<keyword evidence="2 5" id="KW-0479">Metal-binding</keyword>
<comment type="similarity">
    <text evidence="1">Belongs to the carotenoid oxygenase family.</text>
</comment>
<dbReference type="InterPro" id="IPR004294">
    <property type="entry name" value="Carotenoid_Oase"/>
</dbReference>
<reference evidence="6" key="2">
    <citation type="journal article" date="2015" name="Genome Announc.">
        <title>Draft Genome Sequence of Filamentous Marine Cyanobacterium Lyngbya confervoides Strain BDU141951.</title>
        <authorList>
            <person name="Chandrababunaidu M.M."/>
            <person name="Sen D."/>
            <person name="Tripathy S."/>
        </authorList>
    </citation>
    <scope>NUCLEOTIDE SEQUENCE</scope>
    <source>
        <strain evidence="6">BDU141951</strain>
    </source>
</reference>
<reference evidence="6" key="1">
    <citation type="submission" date="2014-11" db="EMBL/GenBank/DDBJ databases">
        <authorList>
            <person name="Malar M.C."/>
            <person name="Sen D."/>
            <person name="Tripathy S."/>
        </authorList>
    </citation>
    <scope>NUCLEOTIDE SEQUENCE</scope>
    <source>
        <strain evidence="6">BDU141951</strain>
    </source>
</reference>
<name>A0A0C1V7F4_9CYAN</name>
<feature type="binding site" evidence="5">
    <location>
        <position position="311"/>
    </location>
    <ligand>
        <name>Fe cation</name>
        <dbReference type="ChEBI" id="CHEBI:24875"/>
        <note>catalytic</note>
    </ligand>
</feature>
<dbReference type="Pfam" id="PF03055">
    <property type="entry name" value="RPE65"/>
    <property type="match status" value="2"/>
</dbReference>
<evidence type="ECO:0000256" key="4">
    <source>
        <dbReference type="ARBA" id="ARBA00023004"/>
    </source>
</evidence>
<gene>
    <name evidence="6" type="ORF">QQ91_014425</name>
</gene>
<evidence type="ECO:0000313" key="6">
    <source>
        <dbReference type="EMBL" id="NEV68307.1"/>
    </source>
</evidence>
<evidence type="ECO:0000256" key="3">
    <source>
        <dbReference type="ARBA" id="ARBA00023002"/>
    </source>
</evidence>
<sequence>MPDLSFPKAAMTADRIDHIGDTLLTLNCIEGTVPTDWYGSSFFIAPVGTVASDGLPNPNGTHIFNSDGMVYRLDLGAGEVKAANRLMRTPCHYADRATFDDPVFQPYQFRDYGMLRFSFALGLRDEVDIAFLPFKAAGEDQDRLLVTYEAGRPYEIDTYSLEVITPVGQQQDWQAFLPMNYPFAPLMTTSHPAYDGYTHEVFMVNYGRSLNNFLESARFVYGLEGLPQEVEQVLHHLAEILNAPLLKGPLASLVSLAEGVSQHLWEWVGHLLGEVLPNFTYLVSWDGQGDIQRWQLVMPDGTPVRIEQSMHQVGVTQDYVVIMDTSLKIGPEQILNNPVPESPETERLLRQTLTRPQQPDSPTYIVKRADLEATATPNADGTIPTVTAQSTRIPMEIVHYLVDYDNPNGEITLHAAHLAATDIGEWLHDFDVFKFDPPHGPPAWLRGMIANGQMDIGRVARYRIDGDTGRLTEAKITYDSKRHWGIGFYAYQERTAEGMPPRQLKKLYWQSLGFWPELLTEFVYDLYTDYPYRAIALSELLDQEADRPSSLFQVDAATLDITAAYDAPPGYFLSSPQFVPRQNGDDSGEDGYIICTAFGTDPQAEETVDRDRKEIWVFRADDIAAGPVCKLSHPEFQFGFTMHTDWLPAIAPRTATYNVPVRQDYDPLLTQPEIRRLFNEKVYPHFESPAS</sequence>
<organism evidence="6">
    <name type="scientific">Lyngbya confervoides BDU141951</name>
    <dbReference type="NCBI Taxonomy" id="1574623"/>
    <lineage>
        <taxon>Bacteria</taxon>
        <taxon>Bacillati</taxon>
        <taxon>Cyanobacteriota</taxon>
        <taxon>Cyanophyceae</taxon>
        <taxon>Oscillatoriophycideae</taxon>
        <taxon>Oscillatoriales</taxon>
        <taxon>Microcoleaceae</taxon>
        <taxon>Lyngbya</taxon>
    </lineage>
</organism>
<proteinExistence type="inferred from homology"/>
<evidence type="ECO:0000256" key="2">
    <source>
        <dbReference type="ARBA" id="ARBA00022723"/>
    </source>
</evidence>
<evidence type="ECO:0000256" key="5">
    <source>
        <dbReference type="PIRSR" id="PIRSR604294-1"/>
    </source>
</evidence>
<comment type="caution">
    <text evidence="6">The sequence shown here is derived from an EMBL/GenBank/DDBJ whole genome shotgun (WGS) entry which is preliminary data.</text>
</comment>
<comment type="cofactor">
    <cofactor evidence="5">
        <name>Fe(2+)</name>
        <dbReference type="ChEBI" id="CHEBI:29033"/>
    </cofactor>
    <text evidence="5">Binds 1 Fe(2+) ion per subunit.</text>
</comment>
<evidence type="ECO:0000256" key="1">
    <source>
        <dbReference type="ARBA" id="ARBA00006787"/>
    </source>
</evidence>